<comment type="caution">
    <text evidence="2">The sequence shown here is derived from an EMBL/GenBank/DDBJ whole genome shotgun (WGS) entry which is preliminary data.</text>
</comment>
<feature type="domain" description="HNH nuclease" evidence="1">
    <location>
        <begin position="181"/>
        <end position="229"/>
    </location>
</feature>
<evidence type="ECO:0000313" key="2">
    <source>
        <dbReference type="EMBL" id="NHA66845.1"/>
    </source>
</evidence>
<proteinExistence type="predicted"/>
<dbReference type="Pfam" id="PF13391">
    <property type="entry name" value="HNH_2"/>
    <property type="match status" value="1"/>
</dbReference>
<dbReference type="Proteomes" id="UP000287866">
    <property type="component" value="Unassembled WGS sequence"/>
</dbReference>
<dbReference type="InterPro" id="IPR003615">
    <property type="entry name" value="HNH_nuc"/>
</dbReference>
<dbReference type="RefSeq" id="WP_164896078.1">
    <property type="nucleotide sequence ID" value="NZ_SAYU02000003.1"/>
</dbReference>
<evidence type="ECO:0000259" key="1">
    <source>
        <dbReference type="Pfam" id="PF13391"/>
    </source>
</evidence>
<dbReference type="AlphaFoldDB" id="A0A8T6R204"/>
<sequence>MTVSDDYPQHWTIAQEHQFWDMTSLQRIKAGVPVYFWQIGASWLGMAVATSDAERLSSDADKPWDDTGKRVYRARFTFDMLTTEPLTQPTWGQVQRDSGIKSGLNRSVFEVDKPAQQLWLGSQFSDRSSQAEFSFSSDDLFFKAAADAEDDQRDRASRMVVIRQGQERFRSEVLEAYEGMCAISGSDIADALEAAHIRRYLGHWTNPVTNGILLRADLHRLFDRHLLTVLPDATILLAPELRSSAYAEFDGATLAMPSSKTSRPDAESLREHNRDCPWLSDRSIPVVGT</sequence>
<evidence type="ECO:0000313" key="3">
    <source>
        <dbReference type="Proteomes" id="UP000287866"/>
    </source>
</evidence>
<name>A0A8T6R204_9MICO</name>
<keyword evidence="3" id="KW-1185">Reference proteome</keyword>
<protein>
    <recommendedName>
        <fullName evidence="1">HNH nuclease domain-containing protein</fullName>
    </recommendedName>
</protein>
<dbReference type="EMBL" id="SAYU02000003">
    <property type="protein sequence ID" value="NHA66845.1"/>
    <property type="molecule type" value="Genomic_DNA"/>
</dbReference>
<reference evidence="2" key="1">
    <citation type="submission" date="2020-03" db="EMBL/GenBank/DDBJ databases">
        <title>Phycicoccus flavus sp. nov., a novel endophytic actinobacterium isolated from branch of Kandelia candel.</title>
        <authorList>
            <person name="Tuo L."/>
        </authorList>
    </citation>
    <scope>NUCLEOTIDE SEQUENCE</scope>
    <source>
        <strain evidence="2">CMS6Z-2</strain>
    </source>
</reference>
<gene>
    <name evidence="2" type="ORF">EPD83_002095</name>
</gene>
<organism evidence="2 3">
    <name type="scientific">Phycicoccus flavus</name>
    <dbReference type="NCBI Taxonomy" id="2502783"/>
    <lineage>
        <taxon>Bacteria</taxon>
        <taxon>Bacillati</taxon>
        <taxon>Actinomycetota</taxon>
        <taxon>Actinomycetes</taxon>
        <taxon>Micrococcales</taxon>
        <taxon>Intrasporangiaceae</taxon>
        <taxon>Phycicoccus</taxon>
    </lineage>
</organism>
<accession>A0A8T6R204</accession>